<name>A0A1D5R7D7_MACMU</name>
<protein>
    <recommendedName>
        <fullName evidence="10">Ig-like domain-containing protein</fullName>
    </recommendedName>
</protein>
<evidence type="ECO:0000256" key="2">
    <source>
        <dbReference type="ARBA" id="ARBA00022475"/>
    </source>
</evidence>
<dbReference type="GeneTree" id="ENSGT00940000153474"/>
<sequence>MKRGRDLGEAQLQLWVQKAGLRTISSMAWFPLVLTLLTHCAGSWAQSVLTQPPSASEAARKSVTISCSGSSSNIGSNSVSWYQQLPGTAPKLLIYYNDQRASGVSDRFSGSKSGTSASLAISGLQTEDEADYYCAAWDDSLSGPTVLQGQGEVRQEPPSSSARRVSPGTCCSGLACGFCCCSFPHGSRGIQGSA</sequence>
<proteinExistence type="predicted"/>
<comment type="subunit">
    <text evidence="8">Immunoglobulins are composed of two identical heavy chains and two identical light chains; disulfide-linked.</text>
</comment>
<dbReference type="GO" id="GO:0005576">
    <property type="term" value="C:extracellular region"/>
    <property type="evidence" value="ECO:0007669"/>
    <property type="project" value="UniProtKB-ARBA"/>
</dbReference>
<keyword evidence="3" id="KW-0391">Immunity</keyword>
<dbReference type="GO" id="GO:0006955">
    <property type="term" value="P:immune response"/>
    <property type="evidence" value="ECO:0000318"/>
    <property type="project" value="GO_Central"/>
</dbReference>
<evidence type="ECO:0000256" key="1">
    <source>
        <dbReference type="ARBA" id="ARBA00004236"/>
    </source>
</evidence>
<dbReference type="eggNOG" id="ENOG502RYIN">
    <property type="taxonomic scope" value="Eukaryota"/>
</dbReference>
<dbReference type="InterPro" id="IPR003599">
    <property type="entry name" value="Ig_sub"/>
</dbReference>
<dbReference type="InterPro" id="IPR007110">
    <property type="entry name" value="Ig-like_dom"/>
</dbReference>
<keyword evidence="9" id="KW-1280">Immunoglobulin</keyword>
<dbReference type="SUPFAM" id="SSF48726">
    <property type="entry name" value="Immunoglobulin"/>
    <property type="match status" value="1"/>
</dbReference>
<keyword evidence="4" id="KW-1064">Adaptive immunity</keyword>
<evidence type="ECO:0000256" key="3">
    <source>
        <dbReference type="ARBA" id="ARBA00022859"/>
    </source>
</evidence>
<dbReference type="Proteomes" id="UP000006718">
    <property type="component" value="Chromosome 10"/>
</dbReference>
<reference evidence="11" key="2">
    <citation type="submission" date="2019-01" db="EMBL/GenBank/DDBJ databases">
        <authorList>
            <person name="Graves T."/>
            <person name="Eichler E.E."/>
            <person name="Wilson R.K."/>
        </authorList>
    </citation>
    <scope>NUCLEOTIDE SEQUENCE [LARGE SCALE GENOMIC DNA]</scope>
    <source>
        <strain evidence="11">17573</strain>
    </source>
</reference>
<dbReference type="Gene3D" id="2.60.40.10">
    <property type="entry name" value="Immunoglobulins"/>
    <property type="match status" value="1"/>
</dbReference>
<dbReference type="InterPro" id="IPR013106">
    <property type="entry name" value="Ig_V-set"/>
</dbReference>
<evidence type="ECO:0000256" key="7">
    <source>
        <dbReference type="ARBA" id="ARBA00023319"/>
    </source>
</evidence>
<dbReference type="SMART" id="SM00409">
    <property type="entry name" value="IG"/>
    <property type="match status" value="1"/>
</dbReference>
<dbReference type="GO" id="GO:0005886">
    <property type="term" value="C:plasma membrane"/>
    <property type="evidence" value="ECO:0007669"/>
    <property type="project" value="UniProtKB-SubCell"/>
</dbReference>
<dbReference type="AlphaFoldDB" id="A0A1D5R7D7"/>
<dbReference type="FunFam" id="2.60.40.10:FF:000442">
    <property type="entry name" value="Immunoglobulin lambda variable 2-8"/>
    <property type="match status" value="1"/>
</dbReference>
<keyword evidence="12" id="KW-1185">Reference proteome</keyword>
<evidence type="ECO:0000256" key="6">
    <source>
        <dbReference type="ARBA" id="ARBA00023157"/>
    </source>
</evidence>
<keyword evidence="2" id="KW-1003">Cell membrane</keyword>
<dbReference type="SMR" id="A0A1D5R7D7"/>
<evidence type="ECO:0000313" key="11">
    <source>
        <dbReference type="Ensembl" id="ENSMMUP00000056226.2"/>
    </source>
</evidence>
<dbReference type="Ensembl" id="ENSMMUT00000058938.2">
    <property type="protein sequence ID" value="ENSMMUP00000056226.2"/>
    <property type="gene ID" value="ENSMMUG00000047452.2"/>
</dbReference>
<comment type="subcellular location">
    <subcellularLocation>
        <location evidence="1">Cell membrane</location>
    </subcellularLocation>
</comment>
<dbReference type="VEuPathDB" id="HostDB:ENSMMUG00000047452"/>
<dbReference type="InParanoid" id="A0A1D5R7D7"/>
<keyword evidence="6" id="KW-1015">Disulfide bond</keyword>
<reference evidence="11" key="4">
    <citation type="submission" date="2025-09" db="UniProtKB">
        <authorList>
            <consortium name="Ensembl"/>
        </authorList>
    </citation>
    <scope>IDENTIFICATION</scope>
    <source>
        <strain evidence="11">17573</strain>
    </source>
</reference>
<reference evidence="11" key="3">
    <citation type="submission" date="2025-08" db="UniProtKB">
        <authorList>
            <consortium name="Ensembl"/>
        </authorList>
    </citation>
    <scope>IDENTIFICATION</scope>
    <source>
        <strain evidence="11">17573</strain>
    </source>
</reference>
<evidence type="ECO:0000256" key="9">
    <source>
        <dbReference type="ARBA" id="ARBA00043265"/>
    </source>
</evidence>
<evidence type="ECO:0000256" key="4">
    <source>
        <dbReference type="ARBA" id="ARBA00023130"/>
    </source>
</evidence>
<accession>A0A1D5R7D7</accession>
<dbReference type="STRING" id="9544.ENSMMUP00000056226"/>
<dbReference type="ExpressionAtlas" id="A0A1D5R7D7">
    <property type="expression patterns" value="baseline"/>
</dbReference>
<reference evidence="12" key="1">
    <citation type="journal article" date="2007" name="Science">
        <title>Evolutionary and biomedical insights from the rhesus macaque genome.</title>
        <authorList>
            <person name="Gibbs R.A."/>
            <person name="Rogers J."/>
            <person name="Katze M.G."/>
            <person name="Bumgarner R."/>
            <person name="Weinstock G.M."/>
            <person name="Mardis E.R."/>
            <person name="Remington K.A."/>
            <person name="Strausberg R.L."/>
            <person name="Venter J.C."/>
            <person name="Wilson R.K."/>
            <person name="Batzer M.A."/>
            <person name="Bustamante C.D."/>
            <person name="Eichler E.E."/>
            <person name="Hahn M.W."/>
            <person name="Hardison R.C."/>
            <person name="Makova K.D."/>
            <person name="Miller W."/>
            <person name="Milosavljevic A."/>
            <person name="Palermo R.E."/>
            <person name="Siepel A."/>
            <person name="Sikela J.M."/>
            <person name="Attaway T."/>
            <person name="Bell S."/>
            <person name="Bernard K.E."/>
            <person name="Buhay C.J."/>
            <person name="Chandrabose M.N."/>
            <person name="Dao M."/>
            <person name="Davis C."/>
            <person name="Delehaunty K.D."/>
            <person name="Ding Y."/>
            <person name="Dinh H.H."/>
            <person name="Dugan-Rocha S."/>
            <person name="Fulton L.A."/>
            <person name="Gabisi R.A."/>
            <person name="Garner T.T."/>
            <person name="Godfrey J."/>
            <person name="Hawes A.C."/>
            <person name="Hernandez J."/>
            <person name="Hines S."/>
            <person name="Holder M."/>
            <person name="Hume J."/>
            <person name="Jhangiani S.N."/>
            <person name="Joshi V."/>
            <person name="Khan Z.M."/>
            <person name="Kirkness E.F."/>
            <person name="Cree A."/>
            <person name="Fowler R.G."/>
            <person name="Lee S."/>
            <person name="Lewis L.R."/>
            <person name="Li Z."/>
            <person name="Liu Y.-S."/>
            <person name="Moore S.M."/>
            <person name="Muzny D."/>
            <person name="Nazareth L.V."/>
            <person name="Ngo D.N."/>
            <person name="Okwuonu G.O."/>
            <person name="Pai G."/>
            <person name="Parker D."/>
            <person name="Paul H.A."/>
            <person name="Pfannkoch C."/>
            <person name="Pohl C.S."/>
            <person name="Rogers Y.-H.C."/>
            <person name="Ruiz S.J."/>
            <person name="Sabo A."/>
            <person name="Santibanez J."/>
            <person name="Schneider B.W."/>
            <person name="Smith S.M."/>
            <person name="Sodergren E."/>
            <person name="Svatek A.F."/>
            <person name="Utterback T.R."/>
            <person name="Vattathil S."/>
            <person name="Warren W."/>
            <person name="White C.S."/>
            <person name="Chinwalla A.T."/>
            <person name="Feng Y."/>
            <person name="Halpern A.L."/>
            <person name="Hillier L.W."/>
            <person name="Huang X."/>
            <person name="Minx P."/>
            <person name="Nelson J.O."/>
            <person name="Pepin K.H."/>
            <person name="Qin X."/>
            <person name="Sutton G.G."/>
            <person name="Venter E."/>
            <person name="Walenz B.P."/>
            <person name="Wallis J.W."/>
            <person name="Worley K.C."/>
            <person name="Yang S.-P."/>
            <person name="Jones S.M."/>
            <person name="Marra M.A."/>
            <person name="Rocchi M."/>
            <person name="Schein J.E."/>
            <person name="Baertsch R."/>
            <person name="Clarke L."/>
            <person name="Csuros M."/>
            <person name="Glasscock J."/>
            <person name="Harris R.A."/>
            <person name="Havlak P."/>
            <person name="Jackson A.R."/>
            <person name="Jiang H."/>
            <person name="Liu Y."/>
            <person name="Messina D.N."/>
            <person name="Shen Y."/>
            <person name="Song H.X.-Z."/>
            <person name="Wylie T."/>
            <person name="Zhang L."/>
            <person name="Birney E."/>
            <person name="Han K."/>
            <person name="Konkel M.K."/>
            <person name="Lee J."/>
            <person name="Smit A.F.A."/>
            <person name="Ullmer B."/>
            <person name="Wang H."/>
            <person name="Xing J."/>
            <person name="Burhans R."/>
            <person name="Cheng Z."/>
            <person name="Karro J.E."/>
            <person name="Ma J."/>
            <person name="Raney B."/>
            <person name="She X."/>
            <person name="Cox M.J."/>
            <person name="Demuth J.P."/>
            <person name="Dumas L.J."/>
            <person name="Han S.-G."/>
            <person name="Hopkins J."/>
            <person name="Karimpour-Fard A."/>
            <person name="Kim Y.H."/>
            <person name="Pollack J.R."/>
            <person name="Vinar T."/>
            <person name="Addo-Quaye C."/>
            <person name="Degenhardt J."/>
            <person name="Denby A."/>
            <person name="Hubisz M.J."/>
            <person name="Indap A."/>
            <person name="Kosiol C."/>
            <person name="Lahn B.T."/>
            <person name="Lawson H.A."/>
            <person name="Marklein A."/>
            <person name="Nielsen R."/>
            <person name="Vallender E.J."/>
            <person name="Clark A.G."/>
            <person name="Ferguson B."/>
            <person name="Hernandez R.D."/>
            <person name="Hirani K."/>
            <person name="Kehrer-Sawatzki H."/>
            <person name="Kolb J."/>
            <person name="Patil S."/>
            <person name="Pu L.-L."/>
            <person name="Ren Y."/>
            <person name="Smith D.G."/>
            <person name="Wheeler D.A."/>
            <person name="Schenck I."/>
            <person name="Ball E.V."/>
            <person name="Chen R."/>
            <person name="Cooper D.N."/>
            <person name="Giardine B."/>
            <person name="Hsu F."/>
            <person name="Kent W.J."/>
            <person name="Lesk A."/>
            <person name="Nelson D.L."/>
            <person name="O'brien W.E."/>
            <person name="Pruefer K."/>
            <person name="Stenson P.D."/>
            <person name="Wallace J.C."/>
            <person name="Ke H."/>
            <person name="Liu X.-M."/>
            <person name="Wang P."/>
            <person name="Xiang A.P."/>
            <person name="Yang F."/>
            <person name="Barber G.P."/>
            <person name="Haussler D."/>
            <person name="Karolchik D."/>
            <person name="Kern A.D."/>
            <person name="Kuhn R.M."/>
            <person name="Smith K.E."/>
            <person name="Zwieg A.S."/>
        </authorList>
    </citation>
    <scope>NUCLEOTIDE SEQUENCE [LARGE SCALE GENOMIC DNA]</scope>
    <source>
        <strain evidence="12">17573</strain>
    </source>
</reference>
<dbReference type="InterPro" id="IPR050150">
    <property type="entry name" value="IgV_Light_Chain"/>
</dbReference>
<dbReference type="Bgee" id="ENSMMUG00000047452">
    <property type="expression patterns" value="Expressed in colon and 14 other cell types or tissues"/>
</dbReference>
<dbReference type="Pfam" id="PF07686">
    <property type="entry name" value="V-set"/>
    <property type="match status" value="1"/>
</dbReference>
<dbReference type="FunCoup" id="A0A1D5R7D7">
    <property type="interactions" value="238"/>
</dbReference>
<dbReference type="GO" id="GO:0019814">
    <property type="term" value="C:immunoglobulin complex"/>
    <property type="evidence" value="ECO:0000318"/>
    <property type="project" value="GO_Central"/>
</dbReference>
<keyword evidence="7" id="KW-0393">Immunoglobulin domain</keyword>
<evidence type="ECO:0000259" key="10">
    <source>
        <dbReference type="PROSITE" id="PS50835"/>
    </source>
</evidence>
<dbReference type="SMART" id="SM00406">
    <property type="entry name" value="IGv"/>
    <property type="match status" value="1"/>
</dbReference>
<evidence type="ECO:0000256" key="8">
    <source>
        <dbReference type="ARBA" id="ARBA00038737"/>
    </source>
</evidence>
<dbReference type="GO" id="GO:0002250">
    <property type="term" value="P:adaptive immune response"/>
    <property type="evidence" value="ECO:0007669"/>
    <property type="project" value="UniProtKB-KW"/>
</dbReference>
<evidence type="ECO:0000313" key="12">
    <source>
        <dbReference type="Proteomes" id="UP000006718"/>
    </source>
</evidence>
<evidence type="ECO:0000256" key="5">
    <source>
        <dbReference type="ARBA" id="ARBA00023136"/>
    </source>
</evidence>
<dbReference type="InterPro" id="IPR013783">
    <property type="entry name" value="Ig-like_fold"/>
</dbReference>
<feature type="domain" description="Ig-like" evidence="10">
    <location>
        <begin position="31"/>
        <end position="136"/>
    </location>
</feature>
<organism evidence="11 12">
    <name type="scientific">Macaca mulatta</name>
    <name type="common">Rhesus macaque</name>
    <dbReference type="NCBI Taxonomy" id="9544"/>
    <lineage>
        <taxon>Eukaryota</taxon>
        <taxon>Metazoa</taxon>
        <taxon>Chordata</taxon>
        <taxon>Craniata</taxon>
        <taxon>Vertebrata</taxon>
        <taxon>Euteleostomi</taxon>
        <taxon>Mammalia</taxon>
        <taxon>Eutheria</taxon>
        <taxon>Euarchontoglires</taxon>
        <taxon>Primates</taxon>
        <taxon>Haplorrhini</taxon>
        <taxon>Catarrhini</taxon>
        <taxon>Cercopithecidae</taxon>
        <taxon>Cercopithecinae</taxon>
        <taxon>Macaca</taxon>
    </lineage>
</organism>
<dbReference type="PANTHER" id="PTHR23267">
    <property type="entry name" value="IMMUNOGLOBULIN LIGHT CHAIN"/>
    <property type="match status" value="1"/>
</dbReference>
<keyword evidence="5" id="KW-0472">Membrane</keyword>
<dbReference type="InterPro" id="IPR036179">
    <property type="entry name" value="Ig-like_dom_sf"/>
</dbReference>
<dbReference type="PROSITE" id="PS50835">
    <property type="entry name" value="IG_LIKE"/>
    <property type="match status" value="1"/>
</dbReference>